<keyword evidence="5" id="KW-0998">Cell outer membrane</keyword>
<feature type="region of interest" description="Disordered" evidence="6">
    <location>
        <begin position="432"/>
        <end position="452"/>
    </location>
</feature>
<dbReference type="PROSITE" id="PS51257">
    <property type="entry name" value="PROKAR_LIPOPROTEIN"/>
    <property type="match status" value="1"/>
</dbReference>
<evidence type="ECO:0000256" key="2">
    <source>
        <dbReference type="ARBA" id="ARBA00006275"/>
    </source>
</evidence>
<dbReference type="AlphaFoldDB" id="A0A5C6LRS4"/>
<protein>
    <submittedName>
        <fullName evidence="9">RagB/SusD family nutrient uptake outer membrane protein</fullName>
    </submittedName>
</protein>
<name>A0A5C6LRS4_9BACT</name>
<gene>
    <name evidence="9" type="ORF">FEF09_18145</name>
</gene>
<feature type="compositionally biased region" description="Polar residues" evidence="6">
    <location>
        <begin position="442"/>
        <end position="452"/>
    </location>
</feature>
<dbReference type="Gene3D" id="1.25.40.390">
    <property type="match status" value="1"/>
</dbReference>
<dbReference type="InterPro" id="IPR011990">
    <property type="entry name" value="TPR-like_helical_dom_sf"/>
</dbReference>
<dbReference type="OrthoDB" id="625727at2"/>
<keyword evidence="3" id="KW-0732">Signal</keyword>
<evidence type="ECO:0000259" key="7">
    <source>
        <dbReference type="Pfam" id="PF07980"/>
    </source>
</evidence>
<keyword evidence="4" id="KW-0472">Membrane</keyword>
<dbReference type="InterPro" id="IPR012944">
    <property type="entry name" value="SusD_RagB_dom"/>
</dbReference>
<reference evidence="9 10" key="1">
    <citation type="submission" date="2019-08" db="EMBL/GenBank/DDBJ databases">
        <title>Whole genome sequencing of chitin degrading bacteria Chitinophaga pinensis YS16.</title>
        <authorList>
            <person name="Singh R.P."/>
            <person name="Manchanda G."/>
            <person name="Maurya I.K."/>
            <person name="Joshi N.K."/>
            <person name="Srivastava A.K."/>
        </authorList>
    </citation>
    <scope>NUCLEOTIDE SEQUENCE [LARGE SCALE GENOMIC DNA]</scope>
    <source>
        <strain evidence="9 10">YS-16</strain>
    </source>
</reference>
<evidence type="ECO:0000256" key="5">
    <source>
        <dbReference type="ARBA" id="ARBA00023237"/>
    </source>
</evidence>
<sequence length="452" mass="51473">MSYRVLYFIICCFLLTVSCKKLIEVDSPSDEIPAEDVYNNDRLADAAVADLYFQLSDYFPSNILPLINGMTADELTTLNTSQLKYPTNAIPSSDIQLLSCWRRMYQVIYGANALLEGIATNTGLSGGKARQLKGEACFLRAFCYYYLVNCWGDIPLITTTDVKETALAGRAPVNQVYELIVTDLSDAAMLLAPYYVTSEKVRANRWAVMALLARVYLQQERWEDALAISSEVINSGEYTPLIALDSVFLRNSRPAILQLWRNEGYTYAGQTFLPATGVGAFSFYPFTTDFMRTFETDDKRRTSWTSPFFYGGSLYYNSCKYRNRTAALPGREEYVMMLRIEEQYLIRAEAAAKLNLISSAVADLNVLRARAGLPPLYAGTMRDSCLMYVERERRMELFTEWGDRWITLKRTDEIDSLMRALKPTWKPTAALYPIPQEERNRNPNLSQNDGYE</sequence>
<comment type="caution">
    <text evidence="9">The sequence shown here is derived from an EMBL/GenBank/DDBJ whole genome shotgun (WGS) entry which is preliminary data.</text>
</comment>
<keyword evidence="10" id="KW-1185">Reference proteome</keyword>
<evidence type="ECO:0000256" key="3">
    <source>
        <dbReference type="ARBA" id="ARBA00022729"/>
    </source>
</evidence>
<dbReference type="SUPFAM" id="SSF48452">
    <property type="entry name" value="TPR-like"/>
    <property type="match status" value="1"/>
</dbReference>
<evidence type="ECO:0000313" key="10">
    <source>
        <dbReference type="Proteomes" id="UP000318815"/>
    </source>
</evidence>
<dbReference type="CDD" id="cd08977">
    <property type="entry name" value="SusD"/>
    <property type="match status" value="1"/>
</dbReference>
<organism evidence="9 10">
    <name type="scientific">Chitinophaga pinensis</name>
    <dbReference type="NCBI Taxonomy" id="79329"/>
    <lineage>
        <taxon>Bacteria</taxon>
        <taxon>Pseudomonadati</taxon>
        <taxon>Bacteroidota</taxon>
        <taxon>Chitinophagia</taxon>
        <taxon>Chitinophagales</taxon>
        <taxon>Chitinophagaceae</taxon>
        <taxon>Chitinophaga</taxon>
    </lineage>
</organism>
<comment type="subcellular location">
    <subcellularLocation>
        <location evidence="1">Cell outer membrane</location>
    </subcellularLocation>
</comment>
<proteinExistence type="inferred from homology"/>
<dbReference type="EMBL" id="VOHS01000018">
    <property type="protein sequence ID" value="TWV99189.1"/>
    <property type="molecule type" value="Genomic_DNA"/>
</dbReference>
<evidence type="ECO:0000259" key="8">
    <source>
        <dbReference type="Pfam" id="PF14322"/>
    </source>
</evidence>
<dbReference type="RefSeq" id="WP_146306425.1">
    <property type="nucleotide sequence ID" value="NZ_VOHS01000018.1"/>
</dbReference>
<feature type="domain" description="SusD-like N-terminal" evidence="8">
    <location>
        <begin position="70"/>
        <end position="217"/>
    </location>
</feature>
<dbReference type="GO" id="GO:0009279">
    <property type="term" value="C:cell outer membrane"/>
    <property type="evidence" value="ECO:0007669"/>
    <property type="project" value="UniProtKB-SubCell"/>
</dbReference>
<dbReference type="Pfam" id="PF07980">
    <property type="entry name" value="SusD_RagB"/>
    <property type="match status" value="1"/>
</dbReference>
<dbReference type="Pfam" id="PF14322">
    <property type="entry name" value="SusD-like_3"/>
    <property type="match status" value="1"/>
</dbReference>
<evidence type="ECO:0000256" key="4">
    <source>
        <dbReference type="ARBA" id="ARBA00023136"/>
    </source>
</evidence>
<evidence type="ECO:0000256" key="1">
    <source>
        <dbReference type="ARBA" id="ARBA00004442"/>
    </source>
</evidence>
<dbReference type="InterPro" id="IPR033985">
    <property type="entry name" value="SusD-like_N"/>
</dbReference>
<accession>A0A5C6LRS4</accession>
<evidence type="ECO:0000313" key="9">
    <source>
        <dbReference type="EMBL" id="TWV99189.1"/>
    </source>
</evidence>
<dbReference type="Proteomes" id="UP000318815">
    <property type="component" value="Unassembled WGS sequence"/>
</dbReference>
<comment type="similarity">
    <text evidence="2">Belongs to the SusD family.</text>
</comment>
<feature type="domain" description="RagB/SusD" evidence="7">
    <location>
        <begin position="321"/>
        <end position="451"/>
    </location>
</feature>
<evidence type="ECO:0000256" key="6">
    <source>
        <dbReference type="SAM" id="MobiDB-lite"/>
    </source>
</evidence>